<evidence type="ECO:0000313" key="3">
    <source>
        <dbReference type="EMBL" id="GAV08173.1"/>
    </source>
</evidence>
<dbReference type="Gene3D" id="3.40.50.410">
    <property type="entry name" value="von Willebrand factor, type A domain"/>
    <property type="match status" value="1"/>
</dbReference>
<name>A0A1D1W5R8_RAMVA</name>
<dbReference type="InterPro" id="IPR002035">
    <property type="entry name" value="VWF_A"/>
</dbReference>
<accession>A0A1D1W5R8</accession>
<dbReference type="Proteomes" id="UP000186922">
    <property type="component" value="Unassembled WGS sequence"/>
</dbReference>
<reference evidence="3 4" key="1">
    <citation type="journal article" date="2016" name="Nat. Commun.">
        <title>Extremotolerant tardigrade genome and improved radiotolerance of human cultured cells by tardigrade-unique protein.</title>
        <authorList>
            <person name="Hashimoto T."/>
            <person name="Horikawa D.D."/>
            <person name="Saito Y."/>
            <person name="Kuwahara H."/>
            <person name="Kozuka-Hata H."/>
            <person name="Shin-I T."/>
            <person name="Minakuchi Y."/>
            <person name="Ohishi K."/>
            <person name="Motoyama A."/>
            <person name="Aizu T."/>
            <person name="Enomoto A."/>
            <person name="Kondo K."/>
            <person name="Tanaka S."/>
            <person name="Hara Y."/>
            <person name="Koshikawa S."/>
            <person name="Sagara H."/>
            <person name="Miura T."/>
            <person name="Yokobori S."/>
            <person name="Miyagawa K."/>
            <person name="Suzuki Y."/>
            <person name="Kubo T."/>
            <person name="Oyama M."/>
            <person name="Kohara Y."/>
            <person name="Fujiyama A."/>
            <person name="Arakawa K."/>
            <person name="Katayama T."/>
            <person name="Toyoda A."/>
            <person name="Kunieda T."/>
        </authorList>
    </citation>
    <scope>NUCLEOTIDE SEQUENCE [LARGE SCALE GENOMIC DNA]</scope>
    <source>
        <strain evidence="3 4">YOKOZUNA-1</strain>
    </source>
</reference>
<proteinExistence type="predicted"/>
<comment type="caution">
    <text evidence="3">The sequence shown here is derived from an EMBL/GenBank/DDBJ whole genome shotgun (WGS) entry which is preliminary data.</text>
</comment>
<organism evidence="3 4">
    <name type="scientific">Ramazzottius varieornatus</name>
    <name type="common">Water bear</name>
    <name type="synonym">Tardigrade</name>
    <dbReference type="NCBI Taxonomy" id="947166"/>
    <lineage>
        <taxon>Eukaryota</taxon>
        <taxon>Metazoa</taxon>
        <taxon>Ecdysozoa</taxon>
        <taxon>Tardigrada</taxon>
        <taxon>Eutardigrada</taxon>
        <taxon>Parachela</taxon>
        <taxon>Hypsibioidea</taxon>
        <taxon>Ramazzottiidae</taxon>
        <taxon>Ramazzottius</taxon>
    </lineage>
</organism>
<evidence type="ECO:0000259" key="2">
    <source>
        <dbReference type="PROSITE" id="PS51468"/>
    </source>
</evidence>
<evidence type="ECO:0008006" key="5">
    <source>
        <dbReference type="Google" id="ProtNLM"/>
    </source>
</evidence>
<dbReference type="STRING" id="947166.A0A1D1W5R8"/>
<gene>
    <name evidence="3" type="primary">RvY_17904-1</name>
    <name evidence="3" type="synonym">RvY_17904.1</name>
    <name evidence="3" type="ORF">RvY_17904</name>
</gene>
<feature type="domain" description="VIT" evidence="2">
    <location>
        <begin position="6"/>
        <end position="136"/>
    </location>
</feature>
<dbReference type="InterPro" id="IPR036465">
    <property type="entry name" value="vWFA_dom_sf"/>
</dbReference>
<evidence type="ECO:0000313" key="4">
    <source>
        <dbReference type="Proteomes" id="UP000186922"/>
    </source>
</evidence>
<dbReference type="PANTHER" id="PTHR45737">
    <property type="entry name" value="VON WILLEBRAND FACTOR A DOMAIN-CONTAINING PROTEIN 5A"/>
    <property type="match status" value="1"/>
</dbReference>
<evidence type="ECO:0000259" key="1">
    <source>
        <dbReference type="PROSITE" id="PS50234"/>
    </source>
</evidence>
<dbReference type="PANTHER" id="PTHR45737:SF6">
    <property type="entry name" value="VON WILLEBRAND FACTOR A DOMAIN-CONTAINING PROTEIN 5A"/>
    <property type="match status" value="1"/>
</dbReference>
<dbReference type="AlphaFoldDB" id="A0A1D1W5R8"/>
<dbReference type="Pfam" id="PF13768">
    <property type="entry name" value="VWA_3"/>
    <property type="match status" value="1"/>
</dbReference>
<protein>
    <recommendedName>
        <fullName evidence="5">VIT domain-containing protein</fullName>
    </recommendedName>
</protein>
<sequence length="811" mass="88694">MESLTKRCCGLFIRDSNKAVPLTAVEYDVQVKSFASQITINQTYRNEETSDVECVYGFPINDQAAVVGFTVEIDGKSLVSQFKKKDEAFQEYTDALSRGDGAYLLDQSDRSDDTFILSVGRLPPSKECRVSIKYVATLESVTETVTQLTIPMSLSPRYNPHPNGSARSVAPPEVYHSSVPYSATLKAHITVNSTIKSVTSPSHPLSVSIQNPQAVGLSFGASQQPLDRDLIIMIEVQSNPEVHVEVEETSAGQYTAMCSFVPHFEPEECTVQSELIFLVDCSGSMQDQGKIDEARRAMHIFLRSIPQGCAFNFYRFGSSFESLFPQSQPYNADTFDKAKVYATTTQANLGGTEILEPLRKIYSEPVESGFARQLFVLTDGDVTNTDEVIQLVAHNASNTRVFAYGLGDSPSRSLVNGIAMAGNGKAEFIKKGEVLEEKIGRHLSRALQPAVTKTSVLWDGLRSVQQVPTTLPPVFNNDRLLVYAFFQKSEGITEPAVIFQIGKRIMEKRFSIEEARKAGFLEKLAARALIKDMETTASVRKFQGSVQNRGVTPSENEEEKKLQQRLTEVSLSYGVMSKYVSLVAVEKRSDSERAAAGSMKIREIPVQKTGLPQIMAPQFCLAAILPPMSRQWGRSRSRSRSSSRLGGLMYQKASGGASFEIAASGFMPGGVSSESLDFGAVTSLDQHDQGDARLGIQDAESVDTGTESALSVLLQLQQWDGSWSATDHLEKITGVRLADVRATLVRDAGEASAVDDNFIATAIAVEFIKKKFGGQKAIWQQIVNKGQGFLKKSVDNICLTAVANVVASLIT</sequence>
<feature type="domain" description="VWFA" evidence="1">
    <location>
        <begin position="274"/>
        <end position="447"/>
    </location>
</feature>
<dbReference type="SMART" id="SM00609">
    <property type="entry name" value="VIT"/>
    <property type="match status" value="1"/>
</dbReference>
<dbReference type="EMBL" id="BDGG01000017">
    <property type="protein sequence ID" value="GAV08173.1"/>
    <property type="molecule type" value="Genomic_DNA"/>
</dbReference>
<dbReference type="Pfam" id="PF08487">
    <property type="entry name" value="VIT"/>
    <property type="match status" value="1"/>
</dbReference>
<dbReference type="PROSITE" id="PS50234">
    <property type="entry name" value="VWFA"/>
    <property type="match status" value="1"/>
</dbReference>
<dbReference type="OrthoDB" id="1729737at2759"/>
<keyword evidence="4" id="KW-1185">Reference proteome</keyword>
<dbReference type="InterPro" id="IPR013694">
    <property type="entry name" value="VIT"/>
</dbReference>
<dbReference type="PROSITE" id="PS51468">
    <property type="entry name" value="VIT"/>
    <property type="match status" value="1"/>
</dbReference>
<dbReference type="SUPFAM" id="SSF53300">
    <property type="entry name" value="vWA-like"/>
    <property type="match status" value="1"/>
</dbReference>
<dbReference type="SMART" id="SM00327">
    <property type="entry name" value="VWA"/>
    <property type="match status" value="1"/>
</dbReference>